<dbReference type="InterPro" id="IPR029026">
    <property type="entry name" value="tRNA_m1G_MTases_N"/>
</dbReference>
<comment type="catalytic activity">
    <reaction evidence="5">
        <text>pseudouridine(1915) in 23S rRNA + S-adenosyl-L-methionine = N(3)-methylpseudouridine(1915) in 23S rRNA + S-adenosyl-L-homocysteine + H(+)</text>
        <dbReference type="Rhea" id="RHEA:42752"/>
        <dbReference type="Rhea" id="RHEA-COMP:10221"/>
        <dbReference type="Rhea" id="RHEA-COMP:10222"/>
        <dbReference type="ChEBI" id="CHEBI:15378"/>
        <dbReference type="ChEBI" id="CHEBI:57856"/>
        <dbReference type="ChEBI" id="CHEBI:59789"/>
        <dbReference type="ChEBI" id="CHEBI:65314"/>
        <dbReference type="ChEBI" id="CHEBI:74486"/>
        <dbReference type="EC" id="2.1.1.177"/>
    </reaction>
</comment>
<organism evidence="6 7">
    <name type="scientific">Bartonella apihabitans</name>
    <dbReference type="NCBI Taxonomy" id="2750929"/>
    <lineage>
        <taxon>Bacteria</taxon>
        <taxon>Pseudomonadati</taxon>
        <taxon>Pseudomonadota</taxon>
        <taxon>Alphaproteobacteria</taxon>
        <taxon>Hyphomicrobiales</taxon>
        <taxon>Bartonellaceae</taxon>
        <taxon>Bartonella</taxon>
    </lineage>
</organism>
<dbReference type="InterPro" id="IPR029028">
    <property type="entry name" value="Alpha/beta_knot_MTases"/>
</dbReference>
<dbReference type="PANTHER" id="PTHR33603:SF1">
    <property type="entry name" value="RIBOSOMAL RNA LARGE SUBUNIT METHYLTRANSFERASE H"/>
    <property type="match status" value="1"/>
</dbReference>
<dbReference type="PANTHER" id="PTHR33603">
    <property type="entry name" value="METHYLTRANSFERASE"/>
    <property type="match status" value="1"/>
</dbReference>
<dbReference type="GO" id="GO:0005737">
    <property type="term" value="C:cytoplasm"/>
    <property type="evidence" value="ECO:0007669"/>
    <property type="project" value="UniProtKB-SubCell"/>
</dbReference>
<dbReference type="CDD" id="cd18081">
    <property type="entry name" value="RlmH-like"/>
    <property type="match status" value="1"/>
</dbReference>
<evidence type="ECO:0000313" key="7">
    <source>
        <dbReference type="Proteomes" id="UP000189660"/>
    </source>
</evidence>
<feature type="binding site" evidence="5">
    <location>
        <begin position="127"/>
        <end position="132"/>
    </location>
    <ligand>
        <name>S-adenosyl-L-methionine</name>
        <dbReference type="ChEBI" id="CHEBI:59789"/>
    </ligand>
</feature>
<comment type="subcellular location">
    <subcellularLocation>
        <location evidence="5">Cytoplasm</location>
    </subcellularLocation>
</comment>
<dbReference type="InterPro" id="IPR003742">
    <property type="entry name" value="RlmH-like"/>
</dbReference>
<dbReference type="NCBIfam" id="NF000989">
    <property type="entry name" value="PRK00103.2-3"/>
    <property type="match status" value="1"/>
</dbReference>
<feature type="binding site" evidence="5">
    <location>
        <position position="76"/>
    </location>
    <ligand>
        <name>S-adenosyl-L-methionine</name>
        <dbReference type="ChEBI" id="CHEBI:59789"/>
    </ligand>
</feature>
<name>A0A1U9M9R5_9HYPH</name>
<feature type="binding site" evidence="5">
    <location>
        <position position="108"/>
    </location>
    <ligand>
        <name>S-adenosyl-L-methionine</name>
        <dbReference type="ChEBI" id="CHEBI:59789"/>
    </ligand>
</feature>
<evidence type="ECO:0000256" key="5">
    <source>
        <dbReference type="HAMAP-Rule" id="MF_00658"/>
    </source>
</evidence>
<dbReference type="Pfam" id="PF02590">
    <property type="entry name" value="SPOUT_MTase"/>
    <property type="match status" value="1"/>
</dbReference>
<dbReference type="GO" id="GO:0070038">
    <property type="term" value="F:rRNA (pseudouridine-N3-)-methyltransferase activity"/>
    <property type="evidence" value="ECO:0007669"/>
    <property type="project" value="UniProtKB-UniRule"/>
</dbReference>
<accession>A0A1U9M9R5</accession>
<keyword evidence="5" id="KW-0698">rRNA processing</keyword>
<protein>
    <recommendedName>
        <fullName evidence="5">Ribosomal RNA large subunit methyltransferase H</fullName>
        <ecNumber evidence="5">2.1.1.177</ecNumber>
    </recommendedName>
    <alternativeName>
        <fullName evidence="5">23S rRNA (pseudouridine1915-N3)-methyltransferase</fullName>
    </alternativeName>
    <alternativeName>
        <fullName evidence="5">23S rRNA m3Psi1915 methyltransferase</fullName>
    </alternativeName>
    <alternativeName>
        <fullName evidence="5">rRNA (pseudouridine-N3-)-methyltransferase RlmH</fullName>
    </alternativeName>
</protein>
<dbReference type="PIRSF" id="PIRSF004505">
    <property type="entry name" value="MT_bac"/>
    <property type="match status" value="1"/>
</dbReference>
<dbReference type="AlphaFoldDB" id="A0A1U9M9R5"/>
<keyword evidence="5" id="KW-0963">Cytoplasm</keyword>
<evidence type="ECO:0000313" key="6">
    <source>
        <dbReference type="EMBL" id="AQT42065.1"/>
    </source>
</evidence>
<dbReference type="EMBL" id="CP015820">
    <property type="protein sequence ID" value="AQT42065.1"/>
    <property type="molecule type" value="Genomic_DNA"/>
</dbReference>
<gene>
    <name evidence="5" type="primary">rlmH</name>
    <name evidence="6" type="ORF">BBC0178_005680</name>
</gene>
<dbReference type="HAMAP" id="MF_00658">
    <property type="entry name" value="23SrRNA_methyltr_H"/>
    <property type="match status" value="1"/>
</dbReference>
<dbReference type="KEGG" id="bapa:BBC0178_005680"/>
<comment type="similarity">
    <text evidence="4 5">Belongs to the RNA methyltransferase RlmH family.</text>
</comment>
<keyword evidence="7" id="KW-1185">Reference proteome</keyword>
<comment type="function">
    <text evidence="5">Specifically methylates the pseudouridine at position 1915 (m3Psi1915) in 23S rRNA.</text>
</comment>
<evidence type="ECO:0000256" key="3">
    <source>
        <dbReference type="ARBA" id="ARBA00022691"/>
    </source>
</evidence>
<dbReference type="OrthoDB" id="9806643at2"/>
<keyword evidence="1 5" id="KW-0489">Methyltransferase</keyword>
<dbReference type="SUPFAM" id="SSF75217">
    <property type="entry name" value="alpha/beta knot"/>
    <property type="match status" value="1"/>
</dbReference>
<dbReference type="RefSeq" id="WP_078039136.1">
    <property type="nucleotide sequence ID" value="NZ_CP015820.1"/>
</dbReference>
<proteinExistence type="inferred from homology"/>
<evidence type="ECO:0000256" key="2">
    <source>
        <dbReference type="ARBA" id="ARBA00022679"/>
    </source>
</evidence>
<evidence type="ECO:0000256" key="1">
    <source>
        <dbReference type="ARBA" id="ARBA00022603"/>
    </source>
</evidence>
<keyword evidence="2 5" id="KW-0808">Transferase</keyword>
<keyword evidence="3 5" id="KW-0949">S-adenosyl-L-methionine</keyword>
<evidence type="ECO:0000256" key="4">
    <source>
        <dbReference type="ARBA" id="ARBA00038303"/>
    </source>
</evidence>
<reference evidence="6 7" key="1">
    <citation type="submission" date="2016-11" db="EMBL/GenBank/DDBJ databases">
        <title>Comparative genomics of Bartonella apis.</title>
        <authorList>
            <person name="Engel P."/>
        </authorList>
    </citation>
    <scope>NUCLEOTIDE SEQUENCE [LARGE SCALE GENOMIC DNA]</scope>
    <source>
        <strain evidence="6 7">BBC0178</strain>
    </source>
</reference>
<sequence>MQISVFAVGRMKKGPEQELVTRYFDRFSKLAPSLGLSFQNVHEIVESRSQNANQRMEEEGENLLGTLQEGSRLIVLDERGKSMTSVQFARKLQDWRDAGCKHLTIALGGPDGHCEKVRKRADLLLSFGAMTWPHQIARILLSEQIYRAATILSGHPYHRV</sequence>
<comment type="subunit">
    <text evidence="5">Homodimer.</text>
</comment>
<dbReference type="Gene3D" id="3.40.1280.10">
    <property type="match status" value="1"/>
</dbReference>
<dbReference type="EC" id="2.1.1.177" evidence="5"/>
<dbReference type="Proteomes" id="UP000189660">
    <property type="component" value="Chromosome"/>
</dbReference>